<evidence type="ECO:0000313" key="2">
    <source>
        <dbReference type="Proteomes" id="UP001058626"/>
    </source>
</evidence>
<keyword evidence="2" id="KW-1185">Reference proteome</keyword>
<evidence type="ECO:0000313" key="1">
    <source>
        <dbReference type="EMBL" id="BDN81620.1"/>
    </source>
</evidence>
<dbReference type="EMBL" id="AP026367">
    <property type="protein sequence ID" value="BDN81620.1"/>
    <property type="molecule type" value="Genomic_DNA"/>
</dbReference>
<gene>
    <name evidence="1" type="ORF">NJB1907Z4_C18350</name>
</gene>
<dbReference type="AlphaFoldDB" id="A0A9N7QM80"/>
<protein>
    <submittedName>
        <fullName evidence="1">Uncharacterized protein</fullName>
    </submittedName>
</protein>
<accession>A0A9N7QM80</accession>
<proteinExistence type="predicted"/>
<reference evidence="1" key="1">
    <citation type="submission" date="2022-06" db="EMBL/GenBank/DDBJ databases">
        <title>Complete genome sequence of Mycobacterium pseudoshottsii NJB1907-Z4.</title>
        <authorList>
            <person name="Komine T."/>
            <person name="Fukano H."/>
            <person name="Wada S."/>
        </authorList>
    </citation>
    <scope>NUCLEOTIDE SEQUENCE</scope>
    <source>
        <strain evidence="1">NJB1907-Z4</strain>
    </source>
</reference>
<dbReference type="Proteomes" id="UP001058626">
    <property type="component" value="Chromosome"/>
</dbReference>
<name>A0A9N7QM80_9MYCO</name>
<sequence length="101" mass="10731">MGVVDIETHVRTGGEDFLEEAGRCQVAIHRVDAVHAEPHPAMLARELADGVAGLVKVIVAHQLDSGSANSGLVGSDVDGMMDLMIEDERIAFIGQPGLRRC</sequence>
<organism evidence="1 2">
    <name type="scientific">Mycobacterium pseudoshottsii</name>
    <dbReference type="NCBI Taxonomy" id="265949"/>
    <lineage>
        <taxon>Bacteria</taxon>
        <taxon>Bacillati</taxon>
        <taxon>Actinomycetota</taxon>
        <taxon>Actinomycetes</taxon>
        <taxon>Mycobacteriales</taxon>
        <taxon>Mycobacteriaceae</taxon>
        <taxon>Mycobacterium</taxon>
        <taxon>Mycobacterium ulcerans group</taxon>
    </lineage>
</organism>